<feature type="compositionally biased region" description="Low complexity" evidence="1">
    <location>
        <begin position="442"/>
        <end position="455"/>
    </location>
</feature>
<feature type="compositionally biased region" description="Low complexity" evidence="1">
    <location>
        <begin position="564"/>
        <end position="598"/>
    </location>
</feature>
<organism evidence="2 3">
    <name type="scientific">Dendryphion nanum</name>
    <dbReference type="NCBI Taxonomy" id="256645"/>
    <lineage>
        <taxon>Eukaryota</taxon>
        <taxon>Fungi</taxon>
        <taxon>Dikarya</taxon>
        <taxon>Ascomycota</taxon>
        <taxon>Pezizomycotina</taxon>
        <taxon>Dothideomycetes</taxon>
        <taxon>Pleosporomycetidae</taxon>
        <taxon>Pleosporales</taxon>
        <taxon>Torulaceae</taxon>
        <taxon>Dendryphion</taxon>
    </lineage>
</organism>
<feature type="region of interest" description="Disordered" evidence="1">
    <location>
        <begin position="531"/>
        <end position="619"/>
    </location>
</feature>
<dbReference type="Proteomes" id="UP000700596">
    <property type="component" value="Unassembled WGS sequence"/>
</dbReference>
<accession>A0A9P9EJH5</accession>
<gene>
    <name evidence="2" type="ORF">B0J11DRAFT_421529</name>
</gene>
<feature type="compositionally biased region" description="Basic and acidic residues" evidence="1">
    <location>
        <begin position="18"/>
        <end position="36"/>
    </location>
</feature>
<feature type="compositionally biased region" description="Low complexity" evidence="1">
    <location>
        <begin position="1"/>
        <end position="17"/>
    </location>
</feature>
<feature type="region of interest" description="Disordered" evidence="1">
    <location>
        <begin position="432"/>
        <end position="460"/>
    </location>
</feature>
<feature type="compositionally biased region" description="Low complexity" evidence="1">
    <location>
        <begin position="535"/>
        <end position="544"/>
    </location>
</feature>
<feature type="compositionally biased region" description="Basic residues" evidence="1">
    <location>
        <begin position="390"/>
        <end position="402"/>
    </location>
</feature>
<dbReference type="OrthoDB" id="5430717at2759"/>
<name>A0A9P9EJH5_9PLEO</name>
<comment type="caution">
    <text evidence="2">The sequence shown here is derived from an EMBL/GenBank/DDBJ whole genome shotgun (WGS) entry which is preliminary data.</text>
</comment>
<dbReference type="AlphaFoldDB" id="A0A9P9EJH5"/>
<keyword evidence="3" id="KW-1185">Reference proteome</keyword>
<reference evidence="2" key="1">
    <citation type="journal article" date="2021" name="Nat. Commun.">
        <title>Genetic determinants of endophytism in the Arabidopsis root mycobiome.</title>
        <authorList>
            <person name="Mesny F."/>
            <person name="Miyauchi S."/>
            <person name="Thiergart T."/>
            <person name="Pickel B."/>
            <person name="Atanasova L."/>
            <person name="Karlsson M."/>
            <person name="Huettel B."/>
            <person name="Barry K.W."/>
            <person name="Haridas S."/>
            <person name="Chen C."/>
            <person name="Bauer D."/>
            <person name="Andreopoulos W."/>
            <person name="Pangilinan J."/>
            <person name="LaButti K."/>
            <person name="Riley R."/>
            <person name="Lipzen A."/>
            <person name="Clum A."/>
            <person name="Drula E."/>
            <person name="Henrissat B."/>
            <person name="Kohler A."/>
            <person name="Grigoriev I.V."/>
            <person name="Martin F.M."/>
            <person name="Hacquard S."/>
        </authorList>
    </citation>
    <scope>NUCLEOTIDE SEQUENCE</scope>
    <source>
        <strain evidence="2">MPI-CAGE-CH-0243</strain>
    </source>
</reference>
<feature type="region of interest" description="Disordered" evidence="1">
    <location>
        <begin position="345"/>
        <end position="412"/>
    </location>
</feature>
<protein>
    <submittedName>
        <fullName evidence="2">Uncharacterized protein</fullName>
    </submittedName>
</protein>
<proteinExistence type="predicted"/>
<sequence length="619" mass="68295">MRPITPSSPVPRTTPTSKLDRDDREGASKDHNEDMNAVRPSRPRLTRYISDYWAFGTPDESEFSSPWDEHAPPIPEPIDPFSVVEAVRAHIRNSSSHGIPSEHNSGLLRVFEDYRKAREEKERVQEILRGTLVDWIAAQESWKSKEDKYEAEIRRLEFIISNGNTGMAALIKERQGMVVKRHRKTVSTDRARSAYEFMAPAQLDKEIRSLSQAVHLLRPSSPSGKMTALSKKFSAGTFGNVPIGTPPSHKSKVTLSRKVKSELDLTRFGNVGPVDAMNRVLLVDISALKEAPGEDEHDLNQTAIDLVLESDAFIALRELSTLVARRKGIDADEFSSKLMGLLTNSNMGADDDTDTEPGSDSSSLAHSIPRQSQQDSSFHKSHLPLQDRSLRHHTGGQTRKRHFSFEPGDDQMNALKKGIRDLEVNDELKRFATDRPKSRAGSQSTQSSQSTQAQSDMEGLANKAVSRDLDIQKPSKIPSPLQAPLMGYPRRESSISSLQAVFGRPNMEERRMSGSSVFTAFRNNCTDQVRPGVLSRSSSHISSRIGEEVRSKEGSANPGNQYSTAALAAARAASVTKTQAADSSSNASTTSATNMSKSGLQKQRGRHTHESNQSENSQA</sequence>
<dbReference type="EMBL" id="JAGMWT010000001">
    <property type="protein sequence ID" value="KAH7138237.1"/>
    <property type="molecule type" value="Genomic_DNA"/>
</dbReference>
<evidence type="ECO:0000313" key="2">
    <source>
        <dbReference type="EMBL" id="KAH7138237.1"/>
    </source>
</evidence>
<evidence type="ECO:0000256" key="1">
    <source>
        <dbReference type="SAM" id="MobiDB-lite"/>
    </source>
</evidence>
<evidence type="ECO:0000313" key="3">
    <source>
        <dbReference type="Proteomes" id="UP000700596"/>
    </source>
</evidence>
<feature type="compositionally biased region" description="Polar residues" evidence="1">
    <location>
        <begin position="358"/>
        <end position="376"/>
    </location>
</feature>
<feature type="region of interest" description="Disordered" evidence="1">
    <location>
        <begin position="1"/>
        <end position="42"/>
    </location>
</feature>